<dbReference type="Proteomes" id="UP000034072">
    <property type="component" value="Unassembled WGS sequence"/>
</dbReference>
<keyword evidence="2 3" id="KW-0802">TPR repeat</keyword>
<keyword evidence="1" id="KW-0677">Repeat</keyword>
<feature type="transmembrane region" description="Helical" evidence="4">
    <location>
        <begin position="150"/>
        <end position="167"/>
    </location>
</feature>
<feature type="transmembrane region" description="Helical" evidence="4">
    <location>
        <begin position="179"/>
        <end position="205"/>
    </location>
</feature>
<dbReference type="InterPro" id="IPR011990">
    <property type="entry name" value="TPR-like_helical_dom_sf"/>
</dbReference>
<organism evidence="5 6">
    <name type="scientific">Candidatus Yanofskybacteria bacterium GW2011_GWE2_40_11</name>
    <dbReference type="NCBI Taxonomy" id="1619033"/>
    <lineage>
        <taxon>Bacteria</taxon>
        <taxon>Candidatus Yanofskyibacteriota</taxon>
    </lineage>
</organism>
<dbReference type="PANTHER" id="PTHR44227">
    <property type="match status" value="1"/>
</dbReference>
<reference evidence="5 6" key="1">
    <citation type="journal article" date="2015" name="Nature">
        <title>rRNA introns, odd ribosomes, and small enigmatic genomes across a large radiation of phyla.</title>
        <authorList>
            <person name="Brown C.T."/>
            <person name="Hug L.A."/>
            <person name="Thomas B.C."/>
            <person name="Sharon I."/>
            <person name="Castelle C.J."/>
            <person name="Singh A."/>
            <person name="Wilkins M.J."/>
            <person name="Williams K.H."/>
            <person name="Banfield J.F."/>
        </authorList>
    </citation>
    <scope>NUCLEOTIDE SEQUENCE [LARGE SCALE GENOMIC DNA]</scope>
</reference>
<feature type="transmembrane region" description="Helical" evidence="4">
    <location>
        <begin position="124"/>
        <end position="144"/>
    </location>
</feature>
<keyword evidence="4" id="KW-1133">Transmembrane helix</keyword>
<dbReference type="AlphaFoldDB" id="A0A0G0QKU2"/>
<dbReference type="Pfam" id="PF13431">
    <property type="entry name" value="TPR_17"/>
    <property type="match status" value="1"/>
</dbReference>
<dbReference type="PROSITE" id="PS50005">
    <property type="entry name" value="TPR"/>
    <property type="match status" value="2"/>
</dbReference>
<sequence>MSFTDTIKKNIGLIALIVLLGAGVYAFNLNNGLFWDDDDWIVGNNYVHDFSHLKEIFTKDVLSGFGLNSNYYRPFLLLTFAFNYAISGTDPFGYHLLSNAFHVFNAILAFLILLYVFRKKTISFFASMLFLLSPLQVEAVSYISGRGDPMSVFFMLLALAAFIRINVDSSKKVLYRTLGLASMILAVLSRETAILLPVLLVVFYVSFLSRDKFFKSLWQGIVKAIPFFAISGVYGILRLTVLNFQNTLNFYNASNVYADNLIYRIYTFFHVFLEYIRLIFVPTGLHMERDFSVHTSFFQWPVWLGFLAIMAIVAIGVILYRKEALSPKYLDGGLLGGPSAQAGKDRHISRKEMRKFQARGSEIASAGNGGLLGFKDRHWEISNFRIWFFGWSWFFVSLSMVSGIIPINAIIYEHWLYLPLIGFFALLAFYLDKLWGILQSCEGGRRLSAPGGYKGRLCAVMTWLFWLVVIGYLLFFAVQSIRRNLIWGNPIAFYEEIIRYNPGSIRILNNLGNIYSDKGRLDDAARIYEQIIADKNNIYPQPYYNLGNIYRDRGDTEKATEYYRLAIEKDNNFPFAYQNLASIYAKNNQPEEAIKMLEEVKRIKPSDPTTYYNLAVTYRAMDDRDEALKNIKDGMSLPGLDAELAQAFAKLLDGLK</sequence>
<feature type="transmembrane region" description="Helical" evidence="4">
    <location>
        <begin position="417"/>
        <end position="436"/>
    </location>
</feature>
<name>A0A0G0QKU2_9BACT</name>
<evidence type="ECO:0000313" key="6">
    <source>
        <dbReference type="Proteomes" id="UP000034072"/>
    </source>
</evidence>
<feature type="transmembrane region" description="Helical" evidence="4">
    <location>
        <begin position="217"/>
        <end position="241"/>
    </location>
</feature>
<feature type="transmembrane region" description="Helical" evidence="4">
    <location>
        <begin position="261"/>
        <end position="280"/>
    </location>
</feature>
<evidence type="ECO:0000256" key="2">
    <source>
        <dbReference type="ARBA" id="ARBA00022803"/>
    </source>
</evidence>
<dbReference type="PROSITE" id="PS50293">
    <property type="entry name" value="TPR_REGION"/>
    <property type="match status" value="1"/>
</dbReference>
<dbReference type="InterPro" id="IPR052346">
    <property type="entry name" value="O-mannosyl-transferase_TMTC"/>
</dbReference>
<evidence type="ECO:0000313" key="5">
    <source>
        <dbReference type="EMBL" id="KKR40723.1"/>
    </source>
</evidence>
<comment type="caution">
    <text evidence="5">The sequence shown here is derived from an EMBL/GenBank/DDBJ whole genome shotgun (WGS) entry which is preliminary data.</text>
</comment>
<dbReference type="Pfam" id="PF00515">
    <property type="entry name" value="TPR_1"/>
    <property type="match status" value="1"/>
</dbReference>
<keyword evidence="4" id="KW-0812">Transmembrane</keyword>
<feature type="transmembrane region" description="Helical" evidence="4">
    <location>
        <begin position="386"/>
        <end position="411"/>
    </location>
</feature>
<evidence type="ECO:0000256" key="3">
    <source>
        <dbReference type="PROSITE-ProRule" id="PRU00339"/>
    </source>
</evidence>
<dbReference type="PANTHER" id="PTHR44227:SF3">
    <property type="entry name" value="PROTEIN O-MANNOSYL-TRANSFERASE TMTC4"/>
    <property type="match status" value="1"/>
</dbReference>
<protein>
    <submittedName>
        <fullName evidence="5">Uncharacterized protein</fullName>
    </submittedName>
</protein>
<feature type="repeat" description="TPR" evidence="3">
    <location>
        <begin position="540"/>
        <end position="573"/>
    </location>
</feature>
<dbReference type="EMBL" id="LBXZ01000005">
    <property type="protein sequence ID" value="KKR40723.1"/>
    <property type="molecule type" value="Genomic_DNA"/>
</dbReference>
<dbReference type="Gene3D" id="1.25.40.10">
    <property type="entry name" value="Tetratricopeptide repeat domain"/>
    <property type="match status" value="1"/>
</dbReference>
<dbReference type="SUPFAM" id="SSF48452">
    <property type="entry name" value="TPR-like"/>
    <property type="match status" value="1"/>
</dbReference>
<keyword evidence="4" id="KW-0472">Membrane</keyword>
<feature type="repeat" description="TPR" evidence="3">
    <location>
        <begin position="574"/>
        <end position="607"/>
    </location>
</feature>
<feature type="transmembrane region" description="Helical" evidence="4">
    <location>
        <begin position="300"/>
        <end position="320"/>
    </location>
</feature>
<evidence type="ECO:0000256" key="4">
    <source>
        <dbReference type="SAM" id="Phobius"/>
    </source>
</evidence>
<dbReference type="SMART" id="SM00028">
    <property type="entry name" value="TPR"/>
    <property type="match status" value="4"/>
</dbReference>
<feature type="transmembrane region" description="Helical" evidence="4">
    <location>
        <begin position="100"/>
        <end position="117"/>
    </location>
</feature>
<feature type="transmembrane region" description="Helical" evidence="4">
    <location>
        <begin position="457"/>
        <end position="478"/>
    </location>
</feature>
<evidence type="ECO:0000256" key="1">
    <source>
        <dbReference type="ARBA" id="ARBA00022737"/>
    </source>
</evidence>
<dbReference type="Pfam" id="PF13181">
    <property type="entry name" value="TPR_8"/>
    <property type="match status" value="2"/>
</dbReference>
<dbReference type="InterPro" id="IPR019734">
    <property type="entry name" value="TPR_rpt"/>
</dbReference>
<proteinExistence type="predicted"/>
<accession>A0A0G0QKU2</accession>
<gene>
    <name evidence="5" type="ORF">UT75_C0005G0031</name>
</gene>